<dbReference type="AlphaFoldDB" id="A0A6J1M2Y8"/>
<feature type="region of interest" description="Disordered" evidence="4">
    <location>
        <begin position="675"/>
        <end position="736"/>
    </location>
</feature>
<keyword evidence="2" id="KW-0378">Hydrolase</keyword>
<feature type="compositionally biased region" description="Low complexity" evidence="4">
    <location>
        <begin position="689"/>
        <end position="707"/>
    </location>
</feature>
<feature type="domain" description="SAC" evidence="5">
    <location>
        <begin position="147"/>
        <end position="512"/>
    </location>
</feature>
<proteinExistence type="predicted"/>
<feature type="compositionally biased region" description="Acidic residues" evidence="4">
    <location>
        <begin position="708"/>
        <end position="718"/>
    </location>
</feature>
<dbReference type="PROSITE" id="PS50275">
    <property type="entry name" value="SAC"/>
    <property type="match status" value="1"/>
</dbReference>
<name>A0A6J1M2Y8_DROHY</name>
<evidence type="ECO:0000256" key="2">
    <source>
        <dbReference type="ARBA" id="ARBA00022801"/>
    </source>
</evidence>
<sequence>MNNDNPNIIFNPLISSIQKVVLYETRSRLYLVGSNNRETRFRLLTIDRLALNRLSIEENANEFNSLDIRRFVSSLTGSPKVTSAYGVLGFVRFLEGYYLILVTKRKCCAHIGMHLVYTIKDTVMVRVNEVTSQRPPHPHEERYKRIFQNIDLRSNFYFSYSYDLTRTLQYNESAPRYVGTKVNLERDEPLPDWNKLTNNVAQAHERVDYAFRSDSRKRFVWNAYLLQPMEGIMLKDWLLEVTHGYVSQSCISIFGRHVNVCLIARRSTRFAGTRFLKRGANFKGDVANEVETEQIVSDGQRLCAFTQMRGSIPSHWSQDISKMVPKPPIQLDISDPYAQTPSRHFERLLFHYGSPLIMLNLVKKRERRKHESIISKELQNSIKYLNQFLPPQHRMKHIHFDMARQSRLSGGNVMEQLAVHAASIIQMTGMFYKAHRGSELSFQTGIVRTNCVDCLDRTNSAQFAIGKCALGNQLERLGFVKSAKLEFDSDCVTMLEHLYEEHGDTLALQYGGSQLVHRIKTYRKTAAWASQGNDVMQTLSRYYSNTFSDTEKQQSINLFLGLYKPSFTKLNQPIWELQTDYDMHNAFVPSTSNASITDWVRHKVRECLPFPCADTNKLVKELFRVHSNGLEMIDSYSNYHQSFKWTDLSEHIEFEISQLATRYMPTFRTNYSPFQRQIQPSRKGRQNPSMTGQSSTGSTNSNSSSSSEGEDSSSDEDLSASFAEKESKQTETAEPAPFTLASMLPSMEQVYGVTINPPSKQSMSIYKKYVQMGKLSSGGAQPTQTAVAQREQEHAKMMRGITLRPLSDYGTDSYLSVQPPTVPAKSQLIYAEYCKIPRNFNAVPKFEERALLYRYVQQLEKRLDFEEATGSV</sequence>
<evidence type="ECO:0000256" key="3">
    <source>
        <dbReference type="ARBA" id="ARBA00023136"/>
    </source>
</evidence>
<evidence type="ECO:0000313" key="7">
    <source>
        <dbReference type="RefSeq" id="XP_023173380.1"/>
    </source>
</evidence>
<dbReference type="GO" id="GO:0046856">
    <property type="term" value="P:phosphatidylinositol dephosphorylation"/>
    <property type="evidence" value="ECO:0007669"/>
    <property type="project" value="InterPro"/>
</dbReference>
<evidence type="ECO:0000259" key="5">
    <source>
        <dbReference type="PROSITE" id="PS50275"/>
    </source>
</evidence>
<evidence type="ECO:0000256" key="4">
    <source>
        <dbReference type="SAM" id="MobiDB-lite"/>
    </source>
</evidence>
<dbReference type="GO" id="GO:0012505">
    <property type="term" value="C:endomembrane system"/>
    <property type="evidence" value="ECO:0007669"/>
    <property type="project" value="UniProtKB-SubCell"/>
</dbReference>
<protein>
    <submittedName>
        <fullName evidence="7">Polyphosphoinositide phosphatase</fullName>
    </submittedName>
</protein>
<accession>A0A6J1M2Y8</accession>
<dbReference type="OMA" id="KRKCCAH"/>
<dbReference type="GO" id="GO:0043813">
    <property type="term" value="F:phosphatidylinositol-3,5-bisphosphate 5-phosphatase activity"/>
    <property type="evidence" value="ECO:0007669"/>
    <property type="project" value="InterPro"/>
</dbReference>
<dbReference type="PANTHER" id="PTHR45738">
    <property type="entry name" value="POLYPHOSPHOINOSITIDE PHOSPHATASE"/>
    <property type="match status" value="1"/>
</dbReference>
<dbReference type="PANTHER" id="PTHR45738:SF5">
    <property type="entry name" value="POLYPHOSPHOINOSITIDE PHOSPHATASE"/>
    <property type="match status" value="1"/>
</dbReference>
<comment type="subcellular location">
    <subcellularLocation>
        <location evidence="1">Endomembrane system</location>
    </subcellularLocation>
</comment>
<dbReference type="OrthoDB" id="405996at2759"/>
<gene>
    <name evidence="7" type="primary">LOC111601145</name>
</gene>
<keyword evidence="6" id="KW-1185">Reference proteome</keyword>
<organism evidence="6 7">
    <name type="scientific">Drosophila hydei</name>
    <name type="common">Fruit fly</name>
    <dbReference type="NCBI Taxonomy" id="7224"/>
    <lineage>
        <taxon>Eukaryota</taxon>
        <taxon>Metazoa</taxon>
        <taxon>Ecdysozoa</taxon>
        <taxon>Arthropoda</taxon>
        <taxon>Hexapoda</taxon>
        <taxon>Insecta</taxon>
        <taxon>Pterygota</taxon>
        <taxon>Neoptera</taxon>
        <taxon>Endopterygota</taxon>
        <taxon>Diptera</taxon>
        <taxon>Brachycera</taxon>
        <taxon>Muscomorpha</taxon>
        <taxon>Ephydroidea</taxon>
        <taxon>Drosophilidae</taxon>
        <taxon>Drosophila</taxon>
    </lineage>
</organism>
<dbReference type="CTD" id="9896"/>
<dbReference type="InterPro" id="IPR002013">
    <property type="entry name" value="SAC_dom"/>
</dbReference>
<evidence type="ECO:0000256" key="1">
    <source>
        <dbReference type="ARBA" id="ARBA00004308"/>
    </source>
</evidence>
<dbReference type="RefSeq" id="XP_023173380.1">
    <property type="nucleotide sequence ID" value="XM_023317612.2"/>
</dbReference>
<evidence type="ECO:0000313" key="6">
    <source>
        <dbReference type="Proteomes" id="UP000504633"/>
    </source>
</evidence>
<keyword evidence="3" id="KW-0472">Membrane</keyword>
<reference evidence="7" key="1">
    <citation type="submission" date="2025-08" db="UniProtKB">
        <authorList>
            <consortium name="RefSeq"/>
        </authorList>
    </citation>
    <scope>IDENTIFICATION</scope>
    <source>
        <strain evidence="7">15085-1641.00</strain>
        <tissue evidence="7">Whole body</tissue>
    </source>
</reference>
<dbReference type="InterPro" id="IPR043573">
    <property type="entry name" value="Fig4-like"/>
</dbReference>
<dbReference type="KEGG" id="dhe:111601145"/>
<dbReference type="Pfam" id="PF02383">
    <property type="entry name" value="Syja_N"/>
    <property type="match status" value="1"/>
</dbReference>
<dbReference type="GeneID" id="111601145"/>
<dbReference type="Proteomes" id="UP000504633">
    <property type="component" value="Unplaced"/>
</dbReference>